<dbReference type="KEGG" id="pco:PHACADRAFT_114338"/>
<name>K5X9D4_PHACS</name>
<dbReference type="PANTHER" id="PTHR33875:SF2">
    <property type="entry name" value="ACR183CP"/>
    <property type="match status" value="1"/>
</dbReference>
<sequence length="208" mass="23284">MALQPNLRPLIIAGSPDAPHTLDCFLDYVCSYSTKLGNTIENVLKPLFDPNGNGKYAGKVKVIFRNQVQPWHGTSILLHEAGLAMVRVAPEQLWPFSLAIWAHHREYHDLPAADMTPRQVRHKIADLAVQFIGEGKRQAFLDLLTNSEAQPNYGVAVTNDLKYTVRFSRQNSIHVSPTVLFDGVAAPEISSSWGEKEWLEWLGKKVTV</sequence>
<dbReference type="RefSeq" id="XP_007392062.1">
    <property type="nucleotide sequence ID" value="XM_007392000.1"/>
</dbReference>
<dbReference type="PANTHER" id="PTHR33875">
    <property type="entry name" value="OS09G0542200 PROTEIN"/>
    <property type="match status" value="1"/>
</dbReference>
<dbReference type="EMBL" id="JH930469">
    <property type="protein sequence ID" value="EKM59502.1"/>
    <property type="molecule type" value="Genomic_DNA"/>
</dbReference>
<dbReference type="SUPFAM" id="SSF52833">
    <property type="entry name" value="Thioredoxin-like"/>
    <property type="match status" value="1"/>
</dbReference>
<proteinExistence type="predicted"/>
<keyword evidence="2" id="KW-1185">Reference proteome</keyword>
<protein>
    <submittedName>
        <fullName evidence="1">Uncharacterized protein</fullName>
    </submittedName>
</protein>
<dbReference type="InterPro" id="IPR036249">
    <property type="entry name" value="Thioredoxin-like_sf"/>
</dbReference>
<evidence type="ECO:0000313" key="1">
    <source>
        <dbReference type="EMBL" id="EKM59502.1"/>
    </source>
</evidence>
<dbReference type="Gene3D" id="3.40.30.10">
    <property type="entry name" value="Glutaredoxin"/>
    <property type="match status" value="1"/>
</dbReference>
<dbReference type="AlphaFoldDB" id="K5X9D4"/>
<dbReference type="InParanoid" id="K5X9D4"/>
<reference evidence="1 2" key="1">
    <citation type="journal article" date="2012" name="BMC Genomics">
        <title>Comparative genomics of the white-rot fungi, Phanerochaete carnosa and P. chrysosporium, to elucidate the genetic basis of the distinct wood types they colonize.</title>
        <authorList>
            <person name="Suzuki H."/>
            <person name="MacDonald J."/>
            <person name="Syed K."/>
            <person name="Salamov A."/>
            <person name="Hori C."/>
            <person name="Aerts A."/>
            <person name="Henrissat B."/>
            <person name="Wiebenga A."/>
            <person name="vanKuyk P.A."/>
            <person name="Barry K."/>
            <person name="Lindquist E."/>
            <person name="LaButti K."/>
            <person name="Lapidus A."/>
            <person name="Lucas S."/>
            <person name="Coutinho P."/>
            <person name="Gong Y."/>
            <person name="Samejima M."/>
            <person name="Mahadevan R."/>
            <person name="Abou-Zaid M."/>
            <person name="de Vries R.P."/>
            <person name="Igarashi K."/>
            <person name="Yadav J.S."/>
            <person name="Grigoriev I.V."/>
            <person name="Master E.R."/>
        </authorList>
    </citation>
    <scope>NUCLEOTIDE SEQUENCE [LARGE SCALE GENOMIC DNA]</scope>
    <source>
        <strain evidence="1 2">HHB-10118-sp</strain>
    </source>
</reference>
<dbReference type="OrthoDB" id="37297at2759"/>
<dbReference type="HOGENOM" id="CLU_085801_0_0_1"/>
<organism evidence="1 2">
    <name type="scientific">Phanerochaete carnosa (strain HHB-10118-sp)</name>
    <name type="common">White-rot fungus</name>
    <name type="synonym">Peniophora carnosa</name>
    <dbReference type="NCBI Taxonomy" id="650164"/>
    <lineage>
        <taxon>Eukaryota</taxon>
        <taxon>Fungi</taxon>
        <taxon>Dikarya</taxon>
        <taxon>Basidiomycota</taxon>
        <taxon>Agaricomycotina</taxon>
        <taxon>Agaricomycetes</taxon>
        <taxon>Polyporales</taxon>
        <taxon>Phanerochaetaceae</taxon>
        <taxon>Phanerochaete</taxon>
    </lineage>
</organism>
<gene>
    <name evidence="1" type="ORF">PHACADRAFT_114338</name>
</gene>
<dbReference type="Proteomes" id="UP000008370">
    <property type="component" value="Unassembled WGS sequence"/>
</dbReference>
<dbReference type="GeneID" id="18907712"/>
<evidence type="ECO:0000313" key="2">
    <source>
        <dbReference type="Proteomes" id="UP000008370"/>
    </source>
</evidence>
<dbReference type="STRING" id="650164.K5X9D4"/>
<accession>K5X9D4</accession>